<protein>
    <recommendedName>
        <fullName evidence="6">Protein-glutamate methylesterase/protein-glutamine glutaminase</fullName>
        <ecNumber evidence="6">3.1.1.61</ecNumber>
        <ecNumber evidence="6">3.5.1.44</ecNumber>
    </recommendedName>
</protein>
<name>A0A482IWK1_9BURK</name>
<evidence type="ECO:0000259" key="10">
    <source>
        <dbReference type="PROSITE" id="PS50122"/>
    </source>
</evidence>
<dbReference type="InterPro" id="IPR008248">
    <property type="entry name" value="CheB-like"/>
</dbReference>
<comment type="function">
    <text evidence="6">Involved in chemotaxis. Part of a chemotaxis signal transduction system that modulates chemotaxis in response to various stimuli. Catalyzes the demethylation of specific methylglutamate residues introduced into the chemoreceptors (methyl-accepting chemotaxis proteins or MCP) by CheR. Also mediates the irreversible deamidation of specific glutamine residues to glutamic acid.</text>
</comment>
<dbReference type="NCBIfam" id="NF009206">
    <property type="entry name" value="PRK12555.1"/>
    <property type="match status" value="1"/>
</dbReference>
<dbReference type="PROSITE" id="PS50110">
    <property type="entry name" value="RESPONSE_REGULATORY"/>
    <property type="match status" value="1"/>
</dbReference>
<dbReference type="Pfam" id="PF00072">
    <property type="entry name" value="Response_reg"/>
    <property type="match status" value="1"/>
</dbReference>
<comment type="PTM">
    <text evidence="6">Phosphorylated by CheA. Phosphorylation of the N-terminal regulatory domain activates the methylesterase activity.</text>
</comment>
<evidence type="ECO:0000256" key="2">
    <source>
        <dbReference type="ARBA" id="ARBA00022500"/>
    </source>
</evidence>
<feature type="active site" evidence="6 7">
    <location>
        <position position="158"/>
    </location>
</feature>
<keyword evidence="2 6" id="KW-0145">Chemotaxis</keyword>
<dbReference type="InterPro" id="IPR011006">
    <property type="entry name" value="CheY-like_superfamily"/>
</dbReference>
<dbReference type="EC" id="3.5.1.44" evidence="6"/>
<keyword evidence="3 6" id="KW-0597">Phosphoprotein</keyword>
<comment type="domain">
    <text evidence="6">Contains a C-terminal catalytic domain, and an N-terminal region which modulates catalytic activity.</text>
</comment>
<dbReference type="HAMAP" id="MF_00099">
    <property type="entry name" value="CheB_chemtxs"/>
    <property type="match status" value="1"/>
</dbReference>
<dbReference type="InterPro" id="IPR035909">
    <property type="entry name" value="CheB_C"/>
</dbReference>
<dbReference type="InterPro" id="IPR000673">
    <property type="entry name" value="Sig_transdc_resp-reg_Me-estase"/>
</dbReference>
<dbReference type="RefSeq" id="WP_024570635.1">
    <property type="nucleotide sequence ID" value="NZ_CP037901.1"/>
</dbReference>
<feature type="domain" description="Response regulatory" evidence="9">
    <location>
        <begin position="2"/>
        <end position="119"/>
    </location>
</feature>
<dbReference type="PROSITE" id="PS50122">
    <property type="entry name" value="CHEB"/>
    <property type="match status" value="1"/>
</dbReference>
<feature type="modified residue" description="4-aspartylphosphate" evidence="6 8">
    <location>
        <position position="53"/>
    </location>
</feature>
<organism evidence="11 12">
    <name type="scientific">Cupriavidus metallidurans</name>
    <dbReference type="NCBI Taxonomy" id="119219"/>
    <lineage>
        <taxon>Bacteria</taxon>
        <taxon>Pseudomonadati</taxon>
        <taxon>Pseudomonadota</taxon>
        <taxon>Betaproteobacteria</taxon>
        <taxon>Burkholderiales</taxon>
        <taxon>Burkholderiaceae</taxon>
        <taxon>Cupriavidus</taxon>
    </lineage>
</organism>
<evidence type="ECO:0000313" key="12">
    <source>
        <dbReference type="Proteomes" id="UP000253772"/>
    </source>
</evidence>
<proteinExistence type="inferred from homology"/>
<reference evidence="11 12" key="1">
    <citation type="submission" date="2019-03" db="EMBL/GenBank/DDBJ databases">
        <title>Comparative insights into the high quality Complete genome sequence of highly metal resistant Cupriavidus metallidurans strain BS1 isolated from a gold-copper mine.</title>
        <authorList>
            <person name="Mazhar H.S."/>
            <person name="Rensing C."/>
        </authorList>
    </citation>
    <scope>NUCLEOTIDE SEQUENCE [LARGE SCALE GENOMIC DNA]</scope>
    <source>
        <strain evidence="11 12">BS1</strain>
    </source>
</reference>
<evidence type="ECO:0000256" key="3">
    <source>
        <dbReference type="ARBA" id="ARBA00022553"/>
    </source>
</evidence>
<keyword evidence="1 6" id="KW-0963">Cytoplasm</keyword>
<comment type="catalytic activity">
    <reaction evidence="5 6">
        <text>[protein]-L-glutamate 5-O-methyl ester + H2O = L-glutamyl-[protein] + methanol + H(+)</text>
        <dbReference type="Rhea" id="RHEA:23236"/>
        <dbReference type="Rhea" id="RHEA-COMP:10208"/>
        <dbReference type="Rhea" id="RHEA-COMP:10311"/>
        <dbReference type="ChEBI" id="CHEBI:15377"/>
        <dbReference type="ChEBI" id="CHEBI:15378"/>
        <dbReference type="ChEBI" id="CHEBI:17790"/>
        <dbReference type="ChEBI" id="CHEBI:29973"/>
        <dbReference type="ChEBI" id="CHEBI:82795"/>
        <dbReference type="EC" id="3.1.1.61"/>
    </reaction>
</comment>
<feature type="active site" evidence="6 7">
    <location>
        <position position="278"/>
    </location>
</feature>
<dbReference type="EMBL" id="CP037901">
    <property type="protein sequence ID" value="QBP11973.1"/>
    <property type="molecule type" value="Genomic_DNA"/>
</dbReference>
<evidence type="ECO:0000256" key="4">
    <source>
        <dbReference type="ARBA" id="ARBA00022801"/>
    </source>
</evidence>
<accession>A0A482IWK1</accession>
<evidence type="ECO:0000259" key="9">
    <source>
        <dbReference type="PROSITE" id="PS50110"/>
    </source>
</evidence>
<dbReference type="GO" id="GO:0005737">
    <property type="term" value="C:cytoplasm"/>
    <property type="evidence" value="ECO:0007669"/>
    <property type="project" value="UniProtKB-SubCell"/>
</dbReference>
<dbReference type="AlphaFoldDB" id="A0A482IWK1"/>
<dbReference type="Pfam" id="PF01339">
    <property type="entry name" value="CheB_methylest"/>
    <property type="match status" value="1"/>
</dbReference>
<dbReference type="SUPFAM" id="SSF52738">
    <property type="entry name" value="Methylesterase CheB, C-terminal domain"/>
    <property type="match status" value="1"/>
</dbReference>
<sequence length="338" mass="35297">MRIGIVNDSALAVAALRRALALDTTLEIAWIAGDGEEAVRMAATQTPDLILMDLLMPVMDGVEATRRIMAESPCAIVVVTMDLGRNANQVFDAMGHGAIDAVDTPTLTDSDTKLAAGPLLRKIRNIARLLGGRAQAPHPLAAATPTPTAPRLVAIGASAGGPAALATLLGALPADFGAAVVAVQHVDEAFAQGMAEWLDAQCQLPVRLARAGEVPQAGAVVLAGTNDHLRLTSSGRLIYTPEPCDYLYRPSIDVFFESVVEHWRGEAIGVLLTGMGRDGAQGLKAMRERGFQTIAQDQATSAVYGMPKAAATLGAASEILPLQKIAPRLVMTCGGGRR</sequence>
<evidence type="ECO:0000313" key="11">
    <source>
        <dbReference type="EMBL" id="QBP11973.1"/>
    </source>
</evidence>
<dbReference type="GO" id="GO:0006935">
    <property type="term" value="P:chemotaxis"/>
    <property type="evidence" value="ECO:0007669"/>
    <property type="project" value="UniProtKB-UniRule"/>
</dbReference>
<dbReference type="PIRSF" id="PIRSF000876">
    <property type="entry name" value="RR_chemtxs_CheB"/>
    <property type="match status" value="1"/>
</dbReference>
<dbReference type="Gene3D" id="3.40.50.2300">
    <property type="match status" value="1"/>
</dbReference>
<dbReference type="EC" id="3.1.1.61" evidence="6"/>
<dbReference type="PANTHER" id="PTHR42872">
    <property type="entry name" value="PROTEIN-GLUTAMATE METHYLESTERASE/PROTEIN-GLUTAMINE GLUTAMINASE"/>
    <property type="match status" value="1"/>
</dbReference>
<dbReference type="Proteomes" id="UP000253772">
    <property type="component" value="Chromosome c2"/>
</dbReference>
<comment type="subcellular location">
    <subcellularLocation>
        <location evidence="6">Cytoplasm</location>
    </subcellularLocation>
</comment>
<evidence type="ECO:0000256" key="6">
    <source>
        <dbReference type="HAMAP-Rule" id="MF_00099"/>
    </source>
</evidence>
<dbReference type="GO" id="GO:0008984">
    <property type="term" value="F:protein-glutamate methylesterase activity"/>
    <property type="evidence" value="ECO:0007669"/>
    <property type="project" value="UniProtKB-UniRule"/>
</dbReference>
<feature type="active site" evidence="6 7">
    <location>
        <position position="185"/>
    </location>
</feature>
<dbReference type="CDD" id="cd17541">
    <property type="entry name" value="REC_CheB-like"/>
    <property type="match status" value="1"/>
</dbReference>
<dbReference type="NCBIfam" id="NF001965">
    <property type="entry name" value="PRK00742.1"/>
    <property type="match status" value="1"/>
</dbReference>
<comment type="similarity">
    <text evidence="6">Belongs to the CheB family.</text>
</comment>
<feature type="domain" description="CheB-type methylesterase" evidence="10">
    <location>
        <begin position="145"/>
        <end position="330"/>
    </location>
</feature>
<gene>
    <name evidence="6" type="primary">cheB</name>
    <name evidence="11" type="ORF">DDF84_019490</name>
</gene>
<evidence type="ECO:0000256" key="7">
    <source>
        <dbReference type="PROSITE-ProRule" id="PRU00050"/>
    </source>
</evidence>
<evidence type="ECO:0000256" key="5">
    <source>
        <dbReference type="ARBA" id="ARBA00048267"/>
    </source>
</evidence>
<dbReference type="Gene3D" id="3.40.50.180">
    <property type="entry name" value="Methylesterase CheB, C-terminal domain"/>
    <property type="match status" value="1"/>
</dbReference>
<dbReference type="OrthoDB" id="9793421at2"/>
<dbReference type="GO" id="GO:0000156">
    <property type="term" value="F:phosphorelay response regulator activity"/>
    <property type="evidence" value="ECO:0007669"/>
    <property type="project" value="InterPro"/>
</dbReference>
<dbReference type="SMART" id="SM00448">
    <property type="entry name" value="REC"/>
    <property type="match status" value="1"/>
</dbReference>
<dbReference type="GO" id="GO:0050568">
    <property type="term" value="F:protein-glutamine glutaminase activity"/>
    <property type="evidence" value="ECO:0007669"/>
    <property type="project" value="UniProtKB-UniRule"/>
</dbReference>
<dbReference type="PANTHER" id="PTHR42872:SF6">
    <property type="entry name" value="PROTEIN-GLUTAMATE METHYLESTERASE_PROTEIN-GLUTAMINE GLUTAMINASE"/>
    <property type="match status" value="1"/>
</dbReference>
<comment type="catalytic activity">
    <reaction evidence="6">
        <text>L-glutaminyl-[protein] + H2O = L-glutamyl-[protein] + NH4(+)</text>
        <dbReference type="Rhea" id="RHEA:16441"/>
        <dbReference type="Rhea" id="RHEA-COMP:10207"/>
        <dbReference type="Rhea" id="RHEA-COMP:10208"/>
        <dbReference type="ChEBI" id="CHEBI:15377"/>
        <dbReference type="ChEBI" id="CHEBI:28938"/>
        <dbReference type="ChEBI" id="CHEBI:29973"/>
        <dbReference type="ChEBI" id="CHEBI:30011"/>
        <dbReference type="EC" id="3.5.1.44"/>
    </reaction>
</comment>
<dbReference type="SUPFAM" id="SSF52172">
    <property type="entry name" value="CheY-like"/>
    <property type="match status" value="1"/>
</dbReference>
<keyword evidence="4 6" id="KW-0378">Hydrolase</keyword>
<evidence type="ECO:0000256" key="8">
    <source>
        <dbReference type="PROSITE-ProRule" id="PRU00169"/>
    </source>
</evidence>
<dbReference type="CDD" id="cd16432">
    <property type="entry name" value="CheB_Rec"/>
    <property type="match status" value="1"/>
</dbReference>
<evidence type="ECO:0000256" key="1">
    <source>
        <dbReference type="ARBA" id="ARBA00022490"/>
    </source>
</evidence>
<dbReference type="InterPro" id="IPR001789">
    <property type="entry name" value="Sig_transdc_resp-reg_receiver"/>
</dbReference>